<sequence length="724" mass="81641">MFLHSNYQFPFLNSPSLFHFDAISLLSLYAALRRRILINPHISKDESNFRDLVMDNPLSQNPDSMWGRFFHKAELERLVDQDLTRLYPEHGSYFQTTGCQGVLRRILLLWCIRYPNYGYRQGMHELLAPLLYVLQADLERLSEVRKVYQDYFTDNFDGLSFNDTDLSYKSDLEKGEDNIGIQKDEINVNYLNDLDPKVQTIISFSDAYGAEGELGIVLSEKFMEHDAYSMFDALMNGDRGAVAMANFFSHSPSSHNGLPPVIEASSALYHLLSIVDLSLYTHLVELGVEPQYFALRWLRVLFGREFTLEDLLVIWDEIFALENSKLRDSSEDESEVTFRVLNSSRGAFISALAVSMILYLRSSLLATENATSCLQRLLNFPADVNLGNLIKKAKSLMNLAIDAINSIPEPLRAGGPYEPGKRRAQGHGHNRSLSSDVTPASGPHSLVPESYWEEKWRVLNKEEDPKQIGLSKQVQNRIKGWSEKVKMRLSKVTRTPVRRNLVDDLAHLQENEKSVSGKGGGEENSSLFSDPVSPQGCTNNINNNNDHENDTERSSVASNSSVNENNPPLDPSLSPSPSITSGMYCSTEDVGSPLPVSDTPEEDLPFKEVKNEDIIRKPVSNLRDRRPLSGKFQWLWMFSKNGPEGSLDKSEPTTSCVTEINQKNAFPSADETIKPEAADHNNLKNLAQSMLENIEVIESVEDLSRNSMEALKELRKISNLLSEM</sequence>
<dbReference type="Proteomes" id="UP001056120">
    <property type="component" value="Linkage Group LG16"/>
</dbReference>
<reference evidence="1 2" key="2">
    <citation type="journal article" date="2022" name="Mol. Ecol. Resour.">
        <title>The genomes of chicory, endive, great burdock and yacon provide insights into Asteraceae paleo-polyploidization history and plant inulin production.</title>
        <authorList>
            <person name="Fan W."/>
            <person name="Wang S."/>
            <person name="Wang H."/>
            <person name="Wang A."/>
            <person name="Jiang F."/>
            <person name="Liu H."/>
            <person name="Zhao H."/>
            <person name="Xu D."/>
            <person name="Zhang Y."/>
        </authorList>
    </citation>
    <scope>NUCLEOTIDE SEQUENCE [LARGE SCALE GENOMIC DNA]</scope>
    <source>
        <strain evidence="2">cv. Yunnan</strain>
        <tissue evidence="1">Leaves</tissue>
    </source>
</reference>
<dbReference type="EMBL" id="CM042033">
    <property type="protein sequence ID" value="KAI3775281.1"/>
    <property type="molecule type" value="Genomic_DNA"/>
</dbReference>
<reference evidence="2" key="1">
    <citation type="journal article" date="2022" name="Mol. Ecol. Resour.">
        <title>The genomes of chicory, endive, great burdock and yacon provide insights into Asteraceae palaeo-polyploidization history and plant inulin production.</title>
        <authorList>
            <person name="Fan W."/>
            <person name="Wang S."/>
            <person name="Wang H."/>
            <person name="Wang A."/>
            <person name="Jiang F."/>
            <person name="Liu H."/>
            <person name="Zhao H."/>
            <person name="Xu D."/>
            <person name="Zhang Y."/>
        </authorList>
    </citation>
    <scope>NUCLEOTIDE SEQUENCE [LARGE SCALE GENOMIC DNA]</scope>
    <source>
        <strain evidence="2">cv. Yunnan</strain>
    </source>
</reference>
<evidence type="ECO:0000313" key="1">
    <source>
        <dbReference type="EMBL" id="KAI3775281.1"/>
    </source>
</evidence>
<organism evidence="1 2">
    <name type="scientific">Smallanthus sonchifolius</name>
    <dbReference type="NCBI Taxonomy" id="185202"/>
    <lineage>
        <taxon>Eukaryota</taxon>
        <taxon>Viridiplantae</taxon>
        <taxon>Streptophyta</taxon>
        <taxon>Embryophyta</taxon>
        <taxon>Tracheophyta</taxon>
        <taxon>Spermatophyta</taxon>
        <taxon>Magnoliopsida</taxon>
        <taxon>eudicotyledons</taxon>
        <taxon>Gunneridae</taxon>
        <taxon>Pentapetalae</taxon>
        <taxon>asterids</taxon>
        <taxon>campanulids</taxon>
        <taxon>Asterales</taxon>
        <taxon>Asteraceae</taxon>
        <taxon>Asteroideae</taxon>
        <taxon>Heliantheae alliance</taxon>
        <taxon>Millerieae</taxon>
        <taxon>Smallanthus</taxon>
    </lineage>
</organism>
<proteinExistence type="predicted"/>
<gene>
    <name evidence="1" type="ORF">L1987_49852</name>
</gene>
<keyword evidence="2" id="KW-1185">Reference proteome</keyword>
<comment type="caution">
    <text evidence="1">The sequence shown here is derived from an EMBL/GenBank/DDBJ whole genome shotgun (WGS) entry which is preliminary data.</text>
</comment>
<name>A0ACB9FWE8_9ASTR</name>
<accession>A0ACB9FWE8</accession>
<protein>
    <submittedName>
        <fullName evidence="1">Uncharacterized protein</fullName>
    </submittedName>
</protein>
<evidence type="ECO:0000313" key="2">
    <source>
        <dbReference type="Proteomes" id="UP001056120"/>
    </source>
</evidence>